<evidence type="ECO:0000313" key="10">
    <source>
        <dbReference type="EMBL" id="OIQ75571.1"/>
    </source>
</evidence>
<evidence type="ECO:0000259" key="9">
    <source>
        <dbReference type="PROSITE" id="PS50893"/>
    </source>
</evidence>
<evidence type="ECO:0000256" key="5">
    <source>
        <dbReference type="ARBA" id="ARBA00022840"/>
    </source>
</evidence>
<keyword evidence="6" id="KW-0408">Iron</keyword>
<evidence type="ECO:0000256" key="2">
    <source>
        <dbReference type="ARBA" id="ARBA00022475"/>
    </source>
</evidence>
<dbReference type="InterPro" id="IPR050093">
    <property type="entry name" value="ABC_SmlMolc_Importer"/>
</dbReference>
<keyword evidence="1" id="KW-0813">Transport</keyword>
<dbReference type="AlphaFoldDB" id="A0A1J5QDI1"/>
<proteinExistence type="predicted"/>
<dbReference type="GO" id="GO:0005524">
    <property type="term" value="F:ATP binding"/>
    <property type="evidence" value="ECO:0007669"/>
    <property type="project" value="UniProtKB-KW"/>
</dbReference>
<dbReference type="GO" id="GO:0015408">
    <property type="term" value="F:ABC-type ferric iron transporter activity"/>
    <property type="evidence" value="ECO:0007669"/>
    <property type="project" value="InterPro"/>
</dbReference>
<evidence type="ECO:0000256" key="1">
    <source>
        <dbReference type="ARBA" id="ARBA00022448"/>
    </source>
</evidence>
<dbReference type="PROSITE" id="PS00211">
    <property type="entry name" value="ABC_TRANSPORTER_1"/>
    <property type="match status" value="1"/>
</dbReference>
<feature type="domain" description="ABC transporter" evidence="9">
    <location>
        <begin position="4"/>
        <end position="237"/>
    </location>
</feature>
<keyword evidence="7" id="KW-0406">Ion transport</keyword>
<evidence type="ECO:0000256" key="8">
    <source>
        <dbReference type="ARBA" id="ARBA00023136"/>
    </source>
</evidence>
<dbReference type="GO" id="GO:0016887">
    <property type="term" value="F:ATP hydrolysis activity"/>
    <property type="evidence" value="ECO:0007669"/>
    <property type="project" value="InterPro"/>
</dbReference>
<evidence type="ECO:0000256" key="6">
    <source>
        <dbReference type="ARBA" id="ARBA00023004"/>
    </source>
</evidence>
<evidence type="ECO:0000256" key="3">
    <source>
        <dbReference type="ARBA" id="ARBA00022496"/>
    </source>
</evidence>
<dbReference type="FunFam" id="3.40.50.300:FF:000425">
    <property type="entry name" value="Probable ABC transporter, ATP-binding subunit"/>
    <property type="match status" value="1"/>
</dbReference>
<keyword evidence="3" id="KW-0410">Iron transport</keyword>
<name>A0A1J5QDI1_9ZZZZ</name>
<evidence type="ECO:0000256" key="4">
    <source>
        <dbReference type="ARBA" id="ARBA00022741"/>
    </source>
</evidence>
<keyword evidence="8" id="KW-0472">Membrane</keyword>
<dbReference type="Gene3D" id="3.40.50.300">
    <property type="entry name" value="P-loop containing nucleotide triphosphate hydrolases"/>
    <property type="match status" value="1"/>
</dbReference>
<dbReference type="InterPro" id="IPR027417">
    <property type="entry name" value="P-loop_NTPase"/>
</dbReference>
<dbReference type="SUPFAM" id="SSF52540">
    <property type="entry name" value="P-loop containing nucleoside triphosphate hydrolases"/>
    <property type="match status" value="1"/>
</dbReference>
<dbReference type="GO" id="GO:0016020">
    <property type="term" value="C:membrane"/>
    <property type="evidence" value="ECO:0007669"/>
    <property type="project" value="InterPro"/>
</dbReference>
<dbReference type="InterPro" id="IPR003439">
    <property type="entry name" value="ABC_transporter-like_ATP-bd"/>
</dbReference>
<dbReference type="InterPro" id="IPR003593">
    <property type="entry name" value="AAA+_ATPase"/>
</dbReference>
<dbReference type="PROSITE" id="PS50893">
    <property type="entry name" value="ABC_TRANSPORTER_2"/>
    <property type="match status" value="1"/>
</dbReference>
<keyword evidence="5 10" id="KW-0067">ATP-binding</keyword>
<keyword evidence="10" id="KW-0378">Hydrolase</keyword>
<organism evidence="10">
    <name type="scientific">mine drainage metagenome</name>
    <dbReference type="NCBI Taxonomy" id="410659"/>
    <lineage>
        <taxon>unclassified sequences</taxon>
        <taxon>metagenomes</taxon>
        <taxon>ecological metagenomes</taxon>
    </lineage>
</organism>
<dbReference type="PANTHER" id="PTHR42781">
    <property type="entry name" value="SPERMIDINE/PUTRESCINE IMPORT ATP-BINDING PROTEIN POTA"/>
    <property type="match status" value="1"/>
</dbReference>
<reference evidence="10" key="1">
    <citation type="submission" date="2016-10" db="EMBL/GenBank/DDBJ databases">
        <title>Sequence of Gallionella enrichment culture.</title>
        <authorList>
            <person name="Poehlein A."/>
            <person name="Muehling M."/>
            <person name="Daniel R."/>
        </authorList>
    </citation>
    <scope>NUCLEOTIDE SEQUENCE</scope>
</reference>
<dbReference type="Pfam" id="PF00005">
    <property type="entry name" value="ABC_tran"/>
    <property type="match status" value="1"/>
</dbReference>
<dbReference type="InterPro" id="IPR015853">
    <property type="entry name" value="ABC_transpr_FbpC"/>
</dbReference>
<comment type="caution">
    <text evidence="10">The sequence shown here is derived from an EMBL/GenBank/DDBJ whole genome shotgun (WGS) entry which is preliminary data.</text>
</comment>
<sequence length="356" mass="38103">MTLLHIDGAHKRYGAHAALRGLDLRVARGELVCLLGASGSGKTTLLRIVAGLEQVDAGRVVLAGEVVDAPGMTPLPPQRRGLGMVFQDYALWPHLSALENVALPLRASRRSDADAEARRMLERVGLGAQSLRRPHELSGGQQQRVALARALAVRPRLLLCDEPLSNLDAALREELRELIGSVVREHGLAALYITHDQREALALGDRVGIVEAGRVLQIDTPQALLRAPASESAARFLHACGPWPASCDGSELRLPWGPMPAPAGAPRGDCRLYWRASALRPAGDEATAPRARVLGCVETADGVELRCALADVVLRLRVAAPLPVGAELALSIDPAQALIYPSIESQKPEEKEKVVL</sequence>
<dbReference type="CDD" id="cd03259">
    <property type="entry name" value="ABC_Carb_Solutes_like"/>
    <property type="match status" value="1"/>
</dbReference>
<gene>
    <name evidence="10" type="primary">cysA_13</name>
    <name evidence="10" type="ORF">GALL_427570</name>
</gene>
<dbReference type="EMBL" id="MLJW01002125">
    <property type="protein sequence ID" value="OIQ75571.1"/>
    <property type="molecule type" value="Genomic_DNA"/>
</dbReference>
<dbReference type="EC" id="3.6.3.25" evidence="10"/>
<dbReference type="PANTHER" id="PTHR42781:SF4">
    <property type="entry name" value="SPERMIDINE_PUTRESCINE IMPORT ATP-BINDING PROTEIN POTA"/>
    <property type="match status" value="1"/>
</dbReference>
<dbReference type="SMART" id="SM00382">
    <property type="entry name" value="AAA"/>
    <property type="match status" value="1"/>
</dbReference>
<evidence type="ECO:0000256" key="7">
    <source>
        <dbReference type="ARBA" id="ARBA00023065"/>
    </source>
</evidence>
<keyword evidence="4" id="KW-0547">Nucleotide-binding</keyword>
<accession>A0A1J5QDI1</accession>
<protein>
    <submittedName>
        <fullName evidence="10">Sulfate/thiosulfate import ATP-binding protein CysA</fullName>
        <ecNumber evidence="10">3.6.3.25</ecNumber>
    </submittedName>
</protein>
<keyword evidence="2" id="KW-1003">Cell membrane</keyword>
<dbReference type="InterPro" id="IPR017871">
    <property type="entry name" value="ABC_transporter-like_CS"/>
</dbReference>